<feature type="compositionally biased region" description="Basic and acidic residues" evidence="1">
    <location>
        <begin position="1"/>
        <end position="10"/>
    </location>
</feature>
<evidence type="ECO:0000313" key="3">
    <source>
        <dbReference type="Proteomes" id="UP000594637"/>
    </source>
</evidence>
<feature type="region of interest" description="Disordered" evidence="1">
    <location>
        <begin position="1"/>
        <end position="88"/>
    </location>
</feature>
<reference evidence="2 3" key="1">
    <citation type="submission" date="2020-11" db="EMBL/GenBank/DDBJ databases">
        <title>Actinomyces sp. ZJ750.</title>
        <authorList>
            <person name="Zhou J."/>
        </authorList>
    </citation>
    <scope>NUCLEOTIDE SEQUENCE [LARGE SCALE GENOMIC DNA]</scope>
    <source>
        <strain evidence="2 3">ZJ750</strain>
    </source>
</reference>
<dbReference type="Proteomes" id="UP000594637">
    <property type="component" value="Chromosome"/>
</dbReference>
<gene>
    <name evidence="2" type="ORF">ID810_09690</name>
</gene>
<feature type="compositionally biased region" description="Polar residues" evidence="1">
    <location>
        <begin position="15"/>
        <end position="24"/>
    </location>
</feature>
<dbReference type="KEGG" id="arep:ID810_09690"/>
<keyword evidence="3" id="KW-1185">Reference proteome</keyword>
<feature type="compositionally biased region" description="Low complexity" evidence="1">
    <location>
        <begin position="46"/>
        <end position="56"/>
    </location>
</feature>
<proteinExistence type="predicted"/>
<dbReference type="RefSeq" id="WP_166856137.1">
    <property type="nucleotide sequence ID" value="NZ_CP063989.1"/>
</dbReference>
<organism evidence="2 3">
    <name type="scientific">Actinomyces respiraculi</name>
    <dbReference type="NCBI Taxonomy" id="2744574"/>
    <lineage>
        <taxon>Bacteria</taxon>
        <taxon>Bacillati</taxon>
        <taxon>Actinomycetota</taxon>
        <taxon>Actinomycetes</taxon>
        <taxon>Actinomycetales</taxon>
        <taxon>Actinomycetaceae</taxon>
        <taxon>Actinomyces</taxon>
    </lineage>
</organism>
<protein>
    <submittedName>
        <fullName evidence="2">Uncharacterized protein</fullName>
    </submittedName>
</protein>
<feature type="compositionally biased region" description="Polar residues" evidence="1">
    <location>
        <begin position="70"/>
        <end position="88"/>
    </location>
</feature>
<evidence type="ECO:0000256" key="1">
    <source>
        <dbReference type="SAM" id="MobiDB-lite"/>
    </source>
</evidence>
<accession>A0A7T0LJX1</accession>
<dbReference type="AlphaFoldDB" id="A0A7T0LJX1"/>
<dbReference type="EMBL" id="CP063989">
    <property type="protein sequence ID" value="QPL05007.1"/>
    <property type="molecule type" value="Genomic_DNA"/>
</dbReference>
<feature type="region of interest" description="Disordered" evidence="1">
    <location>
        <begin position="110"/>
        <end position="136"/>
    </location>
</feature>
<evidence type="ECO:0000313" key="2">
    <source>
        <dbReference type="EMBL" id="QPL05007.1"/>
    </source>
</evidence>
<sequence length="206" mass="22301">MGKDNLKVGDAEGSGTATFSSTKSYAVDENGDKGELTGTEFTTQYELEGSAGAAAEAVEKEVEGEDSNGDDTSPFTGAGKTQTGYQHQTTVTIDVTKLSPAEREVVENYVNSVSSKSPVLPSTTLNPSGKPDADDQLGNIIHQHAQVTTSTYEVDSASEENKYNYWLTEYHESQEYEHRRLIDQQYLQAPDSSGERHYADTGAAKN</sequence>
<name>A0A7T0LJX1_9ACTO</name>